<keyword evidence="4 8" id="KW-0812">Transmembrane</keyword>
<dbReference type="CDD" id="cd04187">
    <property type="entry name" value="DPM1_like_bac"/>
    <property type="match status" value="1"/>
</dbReference>
<dbReference type="InterPro" id="IPR029044">
    <property type="entry name" value="Nucleotide-diphossugar_trans"/>
</dbReference>
<evidence type="ECO:0000313" key="11">
    <source>
        <dbReference type="Proteomes" id="UP000707356"/>
    </source>
</evidence>
<evidence type="ECO:0000256" key="1">
    <source>
        <dbReference type="ARBA" id="ARBA00022475"/>
    </source>
</evidence>
<dbReference type="EMBL" id="JAHHHV010000077">
    <property type="protein sequence ID" value="MBW4467489.1"/>
    <property type="molecule type" value="Genomic_DNA"/>
</dbReference>
<keyword evidence="7 8" id="KW-0472">Membrane</keyword>
<keyword evidence="6 8" id="KW-1133">Transmembrane helix</keyword>
<dbReference type="InterPro" id="IPR001173">
    <property type="entry name" value="Glyco_trans_2-like"/>
</dbReference>
<dbReference type="GO" id="GO:0016757">
    <property type="term" value="F:glycosyltransferase activity"/>
    <property type="evidence" value="ECO:0007669"/>
    <property type="project" value="UniProtKB-KW"/>
</dbReference>
<dbReference type="InterPro" id="IPR050256">
    <property type="entry name" value="Glycosyltransferase_2"/>
</dbReference>
<evidence type="ECO:0000313" key="10">
    <source>
        <dbReference type="EMBL" id="MBW4467489.1"/>
    </source>
</evidence>
<dbReference type="PANTHER" id="PTHR48090">
    <property type="entry name" value="UNDECAPRENYL-PHOSPHATE 4-DEOXY-4-FORMAMIDO-L-ARABINOSE TRANSFERASE-RELATED"/>
    <property type="match status" value="1"/>
</dbReference>
<evidence type="ECO:0000256" key="3">
    <source>
        <dbReference type="ARBA" id="ARBA00022679"/>
    </source>
</evidence>
<organism evidence="10 11">
    <name type="scientific">Pegethrix bostrychoides GSE-TBD4-15B</name>
    <dbReference type="NCBI Taxonomy" id="2839662"/>
    <lineage>
        <taxon>Bacteria</taxon>
        <taxon>Bacillati</taxon>
        <taxon>Cyanobacteriota</taxon>
        <taxon>Cyanophyceae</taxon>
        <taxon>Oculatellales</taxon>
        <taxon>Oculatellaceae</taxon>
        <taxon>Pegethrix</taxon>
    </lineage>
</organism>
<gene>
    <name evidence="10" type="ORF">KME07_18845</name>
</gene>
<proteinExistence type="predicted"/>
<sequence>MNRSILSETPKVESYPAAAQLQVSAVVPIYNEVESLPILVETIANTFKNNAIPYEIICVDDGSTDGSTDLLRQMAHQRSDLRAVLLRRNYGQTPAMAAGFNHARGNVIVTLDGDLQNDPADIPRLIAKLDEGYDLVSGWRKDRQDAVVTRLIPSRMANWLIRKVTEVRIHDYGCSLKAYRAELVRDMNLYGELHRFLPALAFIEGARIAELPVRHHARRYGYSKYGLGRTFRVLMDLATIFFMKKFLTRPMHVFGLFGLVSMLIGLGLALYLCFLKLGLGMAIGDRPLLSLAVVLFLTGVQLFSFGLLAELSMRTYHESQNRPIYRVREVVESGEAADA</sequence>
<evidence type="ECO:0000256" key="6">
    <source>
        <dbReference type="ARBA" id="ARBA00022989"/>
    </source>
</evidence>
<dbReference type="Gene3D" id="3.90.550.10">
    <property type="entry name" value="Spore Coat Polysaccharide Biosynthesis Protein SpsA, Chain A"/>
    <property type="match status" value="1"/>
</dbReference>
<evidence type="ECO:0000259" key="9">
    <source>
        <dbReference type="Pfam" id="PF00535"/>
    </source>
</evidence>
<feature type="transmembrane region" description="Helical" evidence="8">
    <location>
        <begin position="289"/>
        <end position="309"/>
    </location>
</feature>
<dbReference type="AlphaFoldDB" id="A0A951U638"/>
<evidence type="ECO:0000256" key="8">
    <source>
        <dbReference type="SAM" id="Phobius"/>
    </source>
</evidence>
<accession>A0A951U638</accession>
<dbReference type="GO" id="GO:0005886">
    <property type="term" value="C:plasma membrane"/>
    <property type="evidence" value="ECO:0007669"/>
    <property type="project" value="TreeGrafter"/>
</dbReference>
<evidence type="ECO:0000256" key="4">
    <source>
        <dbReference type="ARBA" id="ARBA00022692"/>
    </source>
</evidence>
<name>A0A951U638_9CYAN</name>
<evidence type="ECO:0000256" key="5">
    <source>
        <dbReference type="ARBA" id="ARBA00022985"/>
    </source>
</evidence>
<protein>
    <submittedName>
        <fullName evidence="10">Glycosyltransferase family 2 protein</fullName>
    </submittedName>
</protein>
<reference evidence="10" key="1">
    <citation type="submission" date="2021-05" db="EMBL/GenBank/DDBJ databases">
        <authorList>
            <person name="Pietrasiak N."/>
            <person name="Ward R."/>
            <person name="Stajich J.E."/>
            <person name="Kurbessoian T."/>
        </authorList>
    </citation>
    <scope>NUCLEOTIDE SEQUENCE</scope>
    <source>
        <strain evidence="10">GSE-TBD4-15B</strain>
    </source>
</reference>
<dbReference type="SUPFAM" id="SSF53448">
    <property type="entry name" value="Nucleotide-diphospho-sugar transferases"/>
    <property type="match status" value="1"/>
</dbReference>
<dbReference type="Pfam" id="PF00535">
    <property type="entry name" value="Glycos_transf_2"/>
    <property type="match status" value="1"/>
</dbReference>
<keyword evidence="2" id="KW-0328">Glycosyltransferase</keyword>
<reference evidence="10" key="2">
    <citation type="journal article" date="2022" name="Microbiol. Resour. Announc.">
        <title>Metagenome Sequencing to Explore Phylogenomics of Terrestrial Cyanobacteria.</title>
        <authorList>
            <person name="Ward R.D."/>
            <person name="Stajich J.E."/>
            <person name="Johansen J.R."/>
            <person name="Huntemann M."/>
            <person name="Clum A."/>
            <person name="Foster B."/>
            <person name="Foster B."/>
            <person name="Roux S."/>
            <person name="Palaniappan K."/>
            <person name="Varghese N."/>
            <person name="Mukherjee S."/>
            <person name="Reddy T.B.K."/>
            <person name="Daum C."/>
            <person name="Copeland A."/>
            <person name="Chen I.A."/>
            <person name="Ivanova N.N."/>
            <person name="Kyrpides N.C."/>
            <person name="Shapiro N."/>
            <person name="Eloe-Fadrosh E.A."/>
            <person name="Pietrasiak N."/>
        </authorList>
    </citation>
    <scope>NUCLEOTIDE SEQUENCE</scope>
    <source>
        <strain evidence="10">GSE-TBD4-15B</strain>
    </source>
</reference>
<dbReference type="Proteomes" id="UP000707356">
    <property type="component" value="Unassembled WGS sequence"/>
</dbReference>
<evidence type="ECO:0000256" key="7">
    <source>
        <dbReference type="ARBA" id="ARBA00023136"/>
    </source>
</evidence>
<keyword evidence="5" id="KW-0448">Lipopolysaccharide biosynthesis</keyword>
<dbReference type="PANTHER" id="PTHR48090:SF3">
    <property type="entry name" value="UNDECAPRENYL-PHOSPHATE 4-DEOXY-4-FORMAMIDO-L-ARABINOSE TRANSFERASE"/>
    <property type="match status" value="1"/>
</dbReference>
<feature type="domain" description="Glycosyltransferase 2-like" evidence="9">
    <location>
        <begin position="24"/>
        <end position="184"/>
    </location>
</feature>
<evidence type="ECO:0000256" key="2">
    <source>
        <dbReference type="ARBA" id="ARBA00022676"/>
    </source>
</evidence>
<comment type="caution">
    <text evidence="10">The sequence shown here is derived from an EMBL/GenBank/DDBJ whole genome shotgun (WGS) entry which is preliminary data.</text>
</comment>
<dbReference type="GO" id="GO:0009103">
    <property type="term" value="P:lipopolysaccharide biosynthetic process"/>
    <property type="evidence" value="ECO:0007669"/>
    <property type="project" value="UniProtKB-KW"/>
</dbReference>
<keyword evidence="3" id="KW-0808">Transferase</keyword>
<feature type="transmembrane region" description="Helical" evidence="8">
    <location>
        <begin position="253"/>
        <end position="277"/>
    </location>
</feature>
<keyword evidence="1" id="KW-1003">Cell membrane</keyword>